<proteinExistence type="inferred from homology"/>
<sequence length="397" mass="47096">MKEKPLTNLRLPDLWKEFNSNFNESFWEEFEQKMKLMKKKFIELALQEEITALTGAQKYERTPERVYRRNGYWKRYIILKDGKLQINMPRLRETGFQSKIIPRYIRRQSQIDEILKQIFIYGASTRLTAKALKPLIGEVSAQTISNIAKSLDEDVKKFHRREINEKYMYLFLDAIVLKIKTGIGSKSRAVLAAYGVTVQGIRQIIDFRVVDTESENKWTGFLQNLQTRGLTDDTLSLIVTDGSKALENAVDNVFPLVLRQRCWAHKMRNVANYLRKKDEKECLFEAKKIYSAENLKEAKRNFQLWESKWGRLYPKAAECIRKNWEQLTAFYKTPKALWKKLRTTNIIERAFREVRRRTRTISCFNNVESIERIVFAVISHLNEKWRNTPIYEFTQSY</sequence>
<evidence type="ECO:0000256" key="4">
    <source>
        <dbReference type="ARBA" id="ARBA00023125"/>
    </source>
</evidence>
<dbReference type="Pfam" id="PF00872">
    <property type="entry name" value="Transposase_mut"/>
    <property type="match status" value="1"/>
</dbReference>
<organism evidence="7 8">
    <name type="scientific">Thermodesulfovibrio yellowstonii</name>
    <dbReference type="NCBI Taxonomy" id="28262"/>
    <lineage>
        <taxon>Bacteria</taxon>
        <taxon>Pseudomonadati</taxon>
        <taxon>Nitrospirota</taxon>
        <taxon>Thermodesulfovibrionia</taxon>
        <taxon>Thermodesulfovibrionales</taxon>
        <taxon>Thermodesulfovibrionaceae</taxon>
        <taxon>Thermodesulfovibrio</taxon>
    </lineage>
</organism>
<dbReference type="PANTHER" id="PTHR33217:SF7">
    <property type="entry name" value="TRANSPOSASE FOR INSERTION SEQUENCE ELEMENT IS1081"/>
    <property type="match status" value="1"/>
</dbReference>
<dbReference type="GO" id="GO:0003677">
    <property type="term" value="F:DNA binding"/>
    <property type="evidence" value="ECO:0007669"/>
    <property type="project" value="UniProtKB-UniRule"/>
</dbReference>
<evidence type="ECO:0000256" key="2">
    <source>
        <dbReference type="ARBA" id="ARBA00010961"/>
    </source>
</evidence>
<comment type="caution">
    <text evidence="7">The sequence shown here is derived from an EMBL/GenBank/DDBJ whole genome shotgun (WGS) entry which is preliminary data.</text>
</comment>
<reference evidence="7" key="1">
    <citation type="submission" date="2022-12" db="EMBL/GenBank/DDBJ databases">
        <title>Reference genome sequencing for broad-spectrum identification of bacterial and archaeal isolates by mass spectrometry.</title>
        <authorList>
            <person name="Sekiguchi Y."/>
            <person name="Tourlousse D.M."/>
        </authorList>
    </citation>
    <scope>NUCLEOTIDE SEQUENCE</scope>
    <source>
        <strain evidence="7">TSL-P1</strain>
    </source>
</reference>
<dbReference type="GO" id="GO:0004803">
    <property type="term" value="F:transposase activity"/>
    <property type="evidence" value="ECO:0007669"/>
    <property type="project" value="UniProtKB-UniRule"/>
</dbReference>
<dbReference type="GO" id="GO:0006313">
    <property type="term" value="P:DNA transposition"/>
    <property type="evidence" value="ECO:0007669"/>
    <property type="project" value="UniProtKB-UniRule"/>
</dbReference>
<evidence type="ECO:0000256" key="3">
    <source>
        <dbReference type="ARBA" id="ARBA00022578"/>
    </source>
</evidence>
<dbReference type="EMBL" id="BSDX01000001">
    <property type="protein sequence ID" value="GLI52352.1"/>
    <property type="molecule type" value="Genomic_DNA"/>
</dbReference>
<keyword evidence="6" id="KW-0814">Transposable element</keyword>
<name>A0A9W6LJ53_9BACT</name>
<keyword evidence="5 6" id="KW-0233">DNA recombination</keyword>
<evidence type="ECO:0000256" key="5">
    <source>
        <dbReference type="ARBA" id="ARBA00023172"/>
    </source>
</evidence>
<keyword evidence="4 6" id="KW-0238">DNA-binding</keyword>
<dbReference type="NCBIfam" id="NF033543">
    <property type="entry name" value="transpos_IS256"/>
    <property type="match status" value="1"/>
</dbReference>
<protein>
    <recommendedName>
        <fullName evidence="6">Mutator family transposase</fullName>
    </recommendedName>
</protein>
<dbReference type="PANTHER" id="PTHR33217">
    <property type="entry name" value="TRANSPOSASE FOR INSERTION SEQUENCE ELEMENT IS1081"/>
    <property type="match status" value="1"/>
</dbReference>
<accession>A0A9W6LJ53</accession>
<evidence type="ECO:0000313" key="8">
    <source>
        <dbReference type="Proteomes" id="UP001144297"/>
    </source>
</evidence>
<keyword evidence="8" id="KW-1185">Reference proteome</keyword>
<dbReference type="InterPro" id="IPR001207">
    <property type="entry name" value="Transposase_mutator"/>
</dbReference>
<dbReference type="AlphaFoldDB" id="A0A9W6LJ53"/>
<keyword evidence="3 6" id="KW-0815">Transposition</keyword>
<comment type="function">
    <text evidence="1 6">Required for the transposition of the insertion element.</text>
</comment>
<dbReference type="Proteomes" id="UP001144297">
    <property type="component" value="Unassembled WGS sequence"/>
</dbReference>
<evidence type="ECO:0000256" key="1">
    <source>
        <dbReference type="ARBA" id="ARBA00002190"/>
    </source>
</evidence>
<evidence type="ECO:0000313" key="7">
    <source>
        <dbReference type="EMBL" id="GLI52352.1"/>
    </source>
</evidence>
<gene>
    <name evidence="7" type="primary">TRm5</name>
    <name evidence="7" type="ORF">TISLANDTSLP1_00450</name>
</gene>
<evidence type="ECO:0000256" key="6">
    <source>
        <dbReference type="RuleBase" id="RU365089"/>
    </source>
</evidence>
<comment type="similarity">
    <text evidence="2 6">Belongs to the transposase mutator family.</text>
</comment>